<evidence type="ECO:0000256" key="1">
    <source>
        <dbReference type="SAM" id="MobiDB-lite"/>
    </source>
</evidence>
<feature type="compositionally biased region" description="Polar residues" evidence="1">
    <location>
        <begin position="1"/>
        <end position="12"/>
    </location>
</feature>
<proteinExistence type="predicted"/>
<dbReference type="EMBL" id="JAQQWI010000019">
    <property type="protein sequence ID" value="KAK7999115.1"/>
    <property type="molecule type" value="Genomic_DNA"/>
</dbReference>
<accession>A0ABR1R4J9</accession>
<reference evidence="2 3" key="1">
    <citation type="submission" date="2023-01" db="EMBL/GenBank/DDBJ databases">
        <title>Analysis of 21 Apiospora genomes using comparative genomics revels a genus with tremendous synthesis potential of carbohydrate active enzymes and secondary metabolites.</title>
        <authorList>
            <person name="Sorensen T."/>
        </authorList>
    </citation>
    <scope>NUCLEOTIDE SEQUENCE [LARGE SCALE GENOMIC DNA]</scope>
    <source>
        <strain evidence="2 3">CBS 20057</strain>
    </source>
</reference>
<name>A0ABR1R4J9_9PEZI</name>
<evidence type="ECO:0000313" key="2">
    <source>
        <dbReference type="EMBL" id="KAK7999115.1"/>
    </source>
</evidence>
<dbReference type="Proteomes" id="UP001396898">
    <property type="component" value="Unassembled WGS sequence"/>
</dbReference>
<organism evidence="2 3">
    <name type="scientific">Apiospora marii</name>
    <dbReference type="NCBI Taxonomy" id="335849"/>
    <lineage>
        <taxon>Eukaryota</taxon>
        <taxon>Fungi</taxon>
        <taxon>Dikarya</taxon>
        <taxon>Ascomycota</taxon>
        <taxon>Pezizomycotina</taxon>
        <taxon>Sordariomycetes</taxon>
        <taxon>Xylariomycetidae</taxon>
        <taxon>Amphisphaeriales</taxon>
        <taxon>Apiosporaceae</taxon>
        <taxon>Apiospora</taxon>
    </lineage>
</organism>
<feature type="compositionally biased region" description="Low complexity" evidence="1">
    <location>
        <begin position="83"/>
        <end position="93"/>
    </location>
</feature>
<evidence type="ECO:0000313" key="3">
    <source>
        <dbReference type="Proteomes" id="UP001396898"/>
    </source>
</evidence>
<comment type="caution">
    <text evidence="2">The sequence shown here is derived from an EMBL/GenBank/DDBJ whole genome shotgun (WGS) entry which is preliminary data.</text>
</comment>
<feature type="region of interest" description="Disordered" evidence="1">
    <location>
        <begin position="46"/>
        <end position="115"/>
    </location>
</feature>
<keyword evidence="3" id="KW-1185">Reference proteome</keyword>
<sequence length="296" mass="33756">MEDTTQWTTAPSFSPEEDFDMLRDMHTEGGSEAEYLLDVYDLMSQSHDDDEDLDDTSGLNHSLCSANSTSSALDAVEESTKTAASPSASPSSDSPRDSLFDGEAGDEEPHSDPIFIPVDYSEARKNHWRRPGYHDHEINPWASEMGKHQCLIPQARHPSQDPALCEAYRELVGRNLRAPIPPPRAWAPARCTENPWSVCHFEAPLVRSASGPRPKPIPEPDQEEGRLWYPKWHHGCRPPPPHLHWPAGEREPHPPVKWARIPCDCWHCVTHRSPRRREVRVYQLNEIFSKYRYSNC</sequence>
<feature type="compositionally biased region" description="Polar residues" evidence="1">
    <location>
        <begin position="57"/>
        <end position="72"/>
    </location>
</feature>
<feature type="region of interest" description="Disordered" evidence="1">
    <location>
        <begin position="1"/>
        <end position="27"/>
    </location>
</feature>
<gene>
    <name evidence="2" type="ORF">PG991_014790</name>
</gene>
<protein>
    <submittedName>
        <fullName evidence="2">Uncharacterized protein</fullName>
    </submittedName>
</protein>